<feature type="region of interest" description="Disordered" evidence="7">
    <location>
        <begin position="496"/>
        <end position="548"/>
    </location>
</feature>
<reference evidence="9" key="1">
    <citation type="submission" date="2019-07" db="EMBL/GenBank/DDBJ databases">
        <authorList>
            <person name="Palmer J.M."/>
        </authorList>
    </citation>
    <scope>NUCLEOTIDE SEQUENCE</scope>
    <source>
        <strain evidence="9">PC9</strain>
    </source>
</reference>
<dbReference type="RefSeq" id="XP_036630577.1">
    <property type="nucleotide sequence ID" value="XM_036776957.1"/>
</dbReference>
<evidence type="ECO:0000256" key="5">
    <source>
        <dbReference type="ARBA" id="ARBA00037982"/>
    </source>
</evidence>
<gene>
    <name evidence="9" type="ORF">PC9H_007426</name>
</gene>
<keyword evidence="4 6" id="KW-0067">ATP-binding</keyword>
<dbReference type="PROSITE" id="PS00108">
    <property type="entry name" value="PROTEIN_KINASE_ST"/>
    <property type="match status" value="1"/>
</dbReference>
<feature type="compositionally biased region" description="Low complexity" evidence="7">
    <location>
        <begin position="760"/>
        <end position="774"/>
    </location>
</feature>
<dbReference type="EMBL" id="JACETU010000005">
    <property type="protein sequence ID" value="KAF7428205.1"/>
    <property type="molecule type" value="Genomic_DNA"/>
</dbReference>
<evidence type="ECO:0000256" key="7">
    <source>
        <dbReference type="SAM" id="MobiDB-lite"/>
    </source>
</evidence>
<dbReference type="Pfam" id="PF00069">
    <property type="entry name" value="Pkinase"/>
    <property type="match status" value="1"/>
</dbReference>
<feature type="region of interest" description="Disordered" evidence="7">
    <location>
        <begin position="672"/>
        <end position="884"/>
    </location>
</feature>
<dbReference type="InterPro" id="IPR011009">
    <property type="entry name" value="Kinase-like_dom_sf"/>
</dbReference>
<feature type="compositionally biased region" description="Basic and acidic residues" evidence="7">
    <location>
        <begin position="616"/>
        <end position="628"/>
    </location>
</feature>
<dbReference type="PANTHER" id="PTHR11042">
    <property type="entry name" value="EUKARYOTIC TRANSLATION INITIATION FACTOR 2-ALPHA KINASE EIF2-ALPHA KINASE -RELATED"/>
    <property type="match status" value="1"/>
</dbReference>
<dbReference type="GO" id="GO:0005737">
    <property type="term" value="C:cytoplasm"/>
    <property type="evidence" value="ECO:0007669"/>
    <property type="project" value="TreeGrafter"/>
</dbReference>
<dbReference type="SMART" id="SM00220">
    <property type="entry name" value="S_TKc"/>
    <property type="match status" value="1"/>
</dbReference>
<dbReference type="GeneID" id="59377244"/>
<feature type="region of interest" description="Disordered" evidence="7">
    <location>
        <begin position="614"/>
        <end position="640"/>
    </location>
</feature>
<organism evidence="9 10">
    <name type="scientific">Pleurotus ostreatus</name>
    <name type="common">Oyster mushroom</name>
    <name type="synonym">White-rot fungus</name>
    <dbReference type="NCBI Taxonomy" id="5322"/>
    <lineage>
        <taxon>Eukaryota</taxon>
        <taxon>Fungi</taxon>
        <taxon>Dikarya</taxon>
        <taxon>Basidiomycota</taxon>
        <taxon>Agaricomycotina</taxon>
        <taxon>Agaricomycetes</taxon>
        <taxon>Agaricomycetidae</taxon>
        <taxon>Agaricales</taxon>
        <taxon>Pleurotineae</taxon>
        <taxon>Pleurotaceae</taxon>
        <taxon>Pleurotus</taxon>
    </lineage>
</organism>
<dbReference type="AlphaFoldDB" id="A0A8H6ZR97"/>
<evidence type="ECO:0000256" key="3">
    <source>
        <dbReference type="ARBA" id="ARBA00022777"/>
    </source>
</evidence>
<dbReference type="InterPro" id="IPR050339">
    <property type="entry name" value="CC_SR_Kinase"/>
</dbReference>
<dbReference type="InterPro" id="IPR000719">
    <property type="entry name" value="Prot_kinase_dom"/>
</dbReference>
<dbReference type="InterPro" id="IPR008271">
    <property type="entry name" value="Ser/Thr_kinase_AS"/>
</dbReference>
<accession>A0A8H6ZR97</accession>
<feature type="compositionally biased region" description="Polar residues" evidence="7">
    <location>
        <begin position="496"/>
        <end position="511"/>
    </location>
</feature>
<evidence type="ECO:0000313" key="10">
    <source>
        <dbReference type="Proteomes" id="UP000623687"/>
    </source>
</evidence>
<dbReference type="GO" id="GO:0004713">
    <property type="term" value="F:protein tyrosine kinase activity"/>
    <property type="evidence" value="ECO:0007669"/>
    <property type="project" value="TreeGrafter"/>
</dbReference>
<feature type="domain" description="Protein kinase" evidence="8">
    <location>
        <begin position="901"/>
        <end position="1195"/>
    </location>
</feature>
<evidence type="ECO:0000256" key="6">
    <source>
        <dbReference type="PROSITE-ProRule" id="PRU10141"/>
    </source>
</evidence>
<evidence type="ECO:0000256" key="4">
    <source>
        <dbReference type="ARBA" id="ARBA00022840"/>
    </source>
</evidence>
<dbReference type="SUPFAM" id="SSF56112">
    <property type="entry name" value="Protein kinase-like (PK-like)"/>
    <property type="match status" value="1"/>
</dbReference>
<evidence type="ECO:0000256" key="1">
    <source>
        <dbReference type="ARBA" id="ARBA00022679"/>
    </source>
</evidence>
<evidence type="ECO:0000259" key="8">
    <source>
        <dbReference type="PROSITE" id="PS50011"/>
    </source>
</evidence>
<feature type="binding site" evidence="6">
    <location>
        <position position="933"/>
    </location>
    <ligand>
        <name>ATP</name>
        <dbReference type="ChEBI" id="CHEBI:30616"/>
    </ligand>
</feature>
<evidence type="ECO:0000313" key="9">
    <source>
        <dbReference type="EMBL" id="KAF7428205.1"/>
    </source>
</evidence>
<protein>
    <recommendedName>
        <fullName evidence="8">Protein kinase domain-containing protein</fullName>
    </recommendedName>
</protein>
<feature type="compositionally biased region" description="Polar residues" evidence="7">
    <location>
        <begin position="1"/>
        <end position="20"/>
    </location>
</feature>
<keyword evidence="3" id="KW-0418">Kinase</keyword>
<comment type="similarity">
    <text evidence="5">Belongs to the protein kinase superfamily. Ser/Thr protein kinase family. GCN2 subfamily.</text>
</comment>
<dbReference type="Gene3D" id="3.30.200.20">
    <property type="entry name" value="Phosphorylase Kinase, domain 1"/>
    <property type="match status" value="1"/>
</dbReference>
<dbReference type="GO" id="GO:0005634">
    <property type="term" value="C:nucleus"/>
    <property type="evidence" value="ECO:0007669"/>
    <property type="project" value="TreeGrafter"/>
</dbReference>
<keyword evidence="1" id="KW-0808">Transferase</keyword>
<comment type="caution">
    <text evidence="9">The sequence shown here is derived from an EMBL/GenBank/DDBJ whole genome shotgun (WGS) entry which is preliminary data.</text>
</comment>
<dbReference type="PROSITE" id="PS50011">
    <property type="entry name" value="PROTEIN_KINASE_DOM"/>
    <property type="match status" value="1"/>
</dbReference>
<sequence length="1246" mass="135445">MLLSTPTSNHVSLRNNSVSPSYARRPQRTPEPIHCRDSPMLTPSPLRRRPLFPQNDQFDDFDGGFLHSPFKSPPNVQHLYSSYSAKPEPISADDAEGAIFLDSPTALRPTPTPHPQPLRTPKRPALSVMQLNSPLKASGAGTKRKSTPLASTPLRRHNLTPLSIQRSLDSKGIAFDRLAPLPPPQFSARTPQSKTETEHHLKKQTATLTRLRITDFDGSGDEFDGENVDSGCDMSDDDEEGRGNVFLSGSLSGKLMKRGTLVSKGKDKDEEVAAVSPGGHITKRRARSRPVSEELLESVYRSPAFEKPKPSKVPKAGPPAIPFPSNRMHRRNGSASSSSDMGSPLPRRRTSAATSRPPMLSNGLHPISLPRPAPRPLNRVESATLFFGPPIPAPVKSAPGRTRINSTMAASLSKHQLAHKRSKVHNRHSYAGPQQAHIWNAIRTDTEAPSPHSSPIYDVGNSSRDTDMEEDMFFGSDSGTESMSLRPDGASFVFNITQGTPSPRMKQQPQTLPKKYRPRDSGVVVSDDDDYDNKHGTPGASLNLMPPASSSLNSINSDTDDGLVTPGIGPGQFSGWPDANIRINDSSTSIDGILATADPDAFIIRILAATSKGAKSRGEAGADGEAKRPPGTPVKKVKTTFLNGDRPWQSAIAHKVANLDFDYGGGFGLPSEAEAGNKKGKGKPRQSLPALPLGGLKQWGAKSGGGGSDTEDEEDSPSGRKVTSKAGLYGGLGLGRPAKKPEAEKPASAVSRTRWLMRRSSSGAFSFSSGSDSSRNATPTRVNPSDDIPALTRVHAQDSPSKNVAKLSPLRSTSGSSSSSSSTLHSPSIRHLPIGPATVQQQPRNKPRSSLPLPTATFNEPHRRAPRLSAGPYPSSSRLAPRSRLSDSFAYEQPGRYERDFMELDEVGSGEFGRVIKVRRKDGGQDGKGYAIKQSKRFEGVRHRLRLREEVDTLQHLSRVATLASGSKENCHPNVLGYVDSWEENEALYIQTELCEMGNLARFLWEYGRVFPRLDEARVWKIFVDLSNGLRFVHDAGVIHLDIKPANIFITSEGRFKIGDFGMASFWPRPRSNMEGSGGDWGSAANASLRTGVHVSLGEGPFEREGDKLYLAPEVLQGRYGKAADVFSLGMTMLETASNIVVPDQGDAWHQLRQEDFSLVDLDDSPELLGLLRSMMRTNPESRVSAQDVFDHPVVARARRMMENMMNDSLRKGLDAFRASPLGSVDEGFLADILERRASDAMDVCS</sequence>
<feature type="compositionally biased region" description="Low complexity" evidence="7">
    <location>
        <begin position="808"/>
        <end position="831"/>
    </location>
</feature>
<dbReference type="GO" id="GO:0110031">
    <property type="term" value="P:negative regulation of G2/MI transition of meiotic cell cycle"/>
    <property type="evidence" value="ECO:0007669"/>
    <property type="project" value="TreeGrafter"/>
</dbReference>
<proteinExistence type="inferred from homology"/>
<dbReference type="GO" id="GO:0005524">
    <property type="term" value="F:ATP binding"/>
    <property type="evidence" value="ECO:0007669"/>
    <property type="project" value="UniProtKB-UniRule"/>
</dbReference>
<feature type="compositionally biased region" description="Low complexity" evidence="7">
    <location>
        <begin position="874"/>
        <end position="884"/>
    </location>
</feature>
<dbReference type="OrthoDB" id="5337378at2759"/>
<feature type="region of interest" description="Disordered" evidence="7">
    <location>
        <begin position="179"/>
        <end position="199"/>
    </location>
</feature>
<name>A0A8H6ZR97_PLEOS</name>
<keyword evidence="2 6" id="KW-0547">Nucleotide-binding</keyword>
<dbReference type="PANTHER" id="PTHR11042:SF190">
    <property type="entry name" value="MITOSIS INHIBITOR PROTEIN KINASE MIK1"/>
    <property type="match status" value="1"/>
</dbReference>
<keyword evidence="10" id="KW-1185">Reference proteome</keyword>
<dbReference type="InterPro" id="IPR017441">
    <property type="entry name" value="Protein_kinase_ATP_BS"/>
</dbReference>
<feature type="region of interest" description="Disordered" evidence="7">
    <location>
        <begin position="1"/>
        <end position="46"/>
    </location>
</feature>
<dbReference type="Proteomes" id="UP000623687">
    <property type="component" value="Unassembled WGS sequence"/>
</dbReference>
<evidence type="ECO:0000256" key="2">
    <source>
        <dbReference type="ARBA" id="ARBA00022741"/>
    </source>
</evidence>
<feature type="region of interest" description="Disordered" evidence="7">
    <location>
        <begin position="302"/>
        <end position="371"/>
    </location>
</feature>
<dbReference type="VEuPathDB" id="FungiDB:PC9H_007426"/>
<dbReference type="PROSITE" id="PS00107">
    <property type="entry name" value="PROTEIN_KINASE_ATP"/>
    <property type="match status" value="1"/>
</dbReference>
<dbReference type="Gene3D" id="1.10.510.10">
    <property type="entry name" value="Transferase(Phosphotransferase) domain 1"/>
    <property type="match status" value="1"/>
</dbReference>